<comment type="subcellular location">
    <subcellularLocation>
        <location evidence="1">Periplasm</location>
    </subcellularLocation>
</comment>
<keyword evidence="4 7" id="KW-0456">Lyase</keyword>
<evidence type="ECO:0000256" key="1">
    <source>
        <dbReference type="ARBA" id="ARBA00004418"/>
    </source>
</evidence>
<dbReference type="Pfam" id="PF07940">
    <property type="entry name" value="Hepar_II_III_C"/>
    <property type="match status" value="1"/>
</dbReference>
<dbReference type="Gene3D" id="1.50.10.100">
    <property type="entry name" value="Chondroitin AC/alginate lyase"/>
    <property type="match status" value="1"/>
</dbReference>
<dbReference type="InterPro" id="IPR008929">
    <property type="entry name" value="Chondroitin_lyas"/>
</dbReference>
<dbReference type="EMBL" id="SLZR01000007">
    <property type="protein sequence ID" value="TCS41099.1"/>
    <property type="molecule type" value="Genomic_DNA"/>
</dbReference>
<evidence type="ECO:0000256" key="3">
    <source>
        <dbReference type="ARBA" id="ARBA00022764"/>
    </source>
</evidence>
<gene>
    <name evidence="7" type="ORF">BCF53_107113</name>
</gene>
<dbReference type="SUPFAM" id="SSF48230">
    <property type="entry name" value="Chondroitin AC/alginate lyase"/>
    <property type="match status" value="1"/>
</dbReference>
<dbReference type="Proteomes" id="UP000295793">
    <property type="component" value="Unassembled WGS sequence"/>
</dbReference>
<dbReference type="InterPro" id="IPR008397">
    <property type="entry name" value="Alginate_lyase_dom"/>
</dbReference>
<name>A0A4R3I796_9GAMM</name>
<evidence type="ECO:0000313" key="7">
    <source>
        <dbReference type="EMBL" id="TCS41099.1"/>
    </source>
</evidence>
<feature type="domain" description="Alginate lyase" evidence="5">
    <location>
        <begin position="75"/>
        <end position="279"/>
    </location>
</feature>
<dbReference type="GO" id="GO:0016829">
    <property type="term" value="F:lyase activity"/>
    <property type="evidence" value="ECO:0007669"/>
    <property type="project" value="UniProtKB-KW"/>
</dbReference>
<comment type="caution">
    <text evidence="7">The sequence shown here is derived from an EMBL/GenBank/DDBJ whole genome shotgun (WGS) entry which is preliminary data.</text>
</comment>
<keyword evidence="2" id="KW-0732">Signal</keyword>
<evidence type="ECO:0000313" key="8">
    <source>
        <dbReference type="Proteomes" id="UP000295793"/>
    </source>
</evidence>
<evidence type="ECO:0000259" key="5">
    <source>
        <dbReference type="Pfam" id="PF05426"/>
    </source>
</evidence>
<evidence type="ECO:0000259" key="6">
    <source>
        <dbReference type="Pfam" id="PF07940"/>
    </source>
</evidence>
<dbReference type="Pfam" id="PF05426">
    <property type="entry name" value="Alginate_lyase"/>
    <property type="match status" value="1"/>
</dbReference>
<dbReference type="PANTHER" id="PTHR39210">
    <property type="entry name" value="HEPARIN-SULFATE LYASE"/>
    <property type="match status" value="1"/>
</dbReference>
<keyword evidence="3" id="KW-0574">Periplasm</keyword>
<organism evidence="7 8">
    <name type="scientific">Reinekea marinisedimentorum</name>
    <dbReference type="NCBI Taxonomy" id="230495"/>
    <lineage>
        <taxon>Bacteria</taxon>
        <taxon>Pseudomonadati</taxon>
        <taxon>Pseudomonadota</taxon>
        <taxon>Gammaproteobacteria</taxon>
        <taxon>Oceanospirillales</taxon>
        <taxon>Saccharospirillaceae</taxon>
        <taxon>Reinekea</taxon>
    </lineage>
</organism>
<feature type="domain" description="Heparinase II/III-like C-terminal" evidence="6">
    <location>
        <begin position="365"/>
        <end position="556"/>
    </location>
</feature>
<accession>A0A4R3I796</accession>
<dbReference type="GO" id="GO:0042597">
    <property type="term" value="C:periplasmic space"/>
    <property type="evidence" value="ECO:0007669"/>
    <property type="project" value="UniProtKB-SubCell"/>
</dbReference>
<evidence type="ECO:0000256" key="2">
    <source>
        <dbReference type="ARBA" id="ARBA00022729"/>
    </source>
</evidence>
<protein>
    <submittedName>
        <fullName evidence="7">Alginate lyase</fullName>
    </submittedName>
</protein>
<dbReference type="AlphaFoldDB" id="A0A4R3I796"/>
<dbReference type="InterPro" id="IPR012480">
    <property type="entry name" value="Hepar_II_III_C"/>
</dbReference>
<dbReference type="PANTHER" id="PTHR39210:SF1">
    <property type="entry name" value="HEPARIN-SULFATE LYASE"/>
    <property type="match status" value="1"/>
</dbReference>
<proteinExistence type="predicted"/>
<keyword evidence="8" id="KW-1185">Reference proteome</keyword>
<dbReference type="Gene3D" id="2.70.98.70">
    <property type="match status" value="1"/>
</dbReference>
<evidence type="ECO:0000256" key="4">
    <source>
        <dbReference type="ARBA" id="ARBA00023239"/>
    </source>
</evidence>
<reference evidence="7 8" key="1">
    <citation type="submission" date="2019-03" db="EMBL/GenBank/DDBJ databases">
        <title>Genomic Encyclopedia of Archaeal and Bacterial Type Strains, Phase II (KMG-II): from individual species to whole genera.</title>
        <authorList>
            <person name="Goeker M."/>
        </authorList>
    </citation>
    <scope>NUCLEOTIDE SEQUENCE [LARGE SCALE GENOMIC DNA]</scope>
    <source>
        <strain evidence="7 8">DSM 15388</strain>
    </source>
</reference>
<sequence length="724" mass="81112">MNVSQDFLLMTPEEAKLIQTHLETENAETDLLSKSINRAIAKTDAYISNPIEIPGHGEGGGYEHNRHKQNYINMNSAGNLWLITRDKKYLTFITDMLMGYAKVYPELEQNVSKDTNPPGRIFHQTLNENMWLMYASMAYACIKSELTSEQRDYIETRLFREMVTLFTETYGHDFDIIHNHGVWAVAGVGVCGLAIDDIEIANKAIYGLKGDGKTGGFLAQLRELFSPDGYYMEGPYYHRFAIRPILILAEAINRKLPELDIFNFEGGVIQRTAEALMKTVFPDGTFPAINDSSKTIGIDDEGLIIAASLCFKHYGASDNLIAMAQIQNETWIGESSIALSKAASNRDSLPLNWGSMVITDGPDGDRGGVSILRHTDEQQDVHMALMWYGQHGSDSEFHSALDHGHFDGLHVSWFNRGQEVLKDYGYGRWVNVEPKFGGRYIPENKSYCKQTVAHNTVTVDGKTQNNADTKTAEKKWGELQAFDTDASFGQVMSASVKGYYDGVDMTRTVFMLNRKEGTPLLVDLFDLASEEAHQYDMPVHYDGQVVRTNFDYSAHAELKPMGDSAGYQHLWNLAESDDLAESSSLLFSWLMGNSYYTMVTAASEKAKVHFCRTGANDHDFNLRNEPALIVRDYGKNHLFATVYEQHGTFVESLEISENARGTVTEVRVVHNCENASIVKITDSANGDYLVACWKGSNKEETHQITVGEQQFSWTGPVNVTVSDK</sequence>